<dbReference type="Proteomes" id="UP000215335">
    <property type="component" value="Unassembled WGS sequence"/>
</dbReference>
<feature type="domain" description="Reverse transcriptase" evidence="1">
    <location>
        <begin position="18"/>
        <end position="239"/>
    </location>
</feature>
<accession>A0A232EHH7</accession>
<dbReference type="PROSITE" id="PS50878">
    <property type="entry name" value="RT_POL"/>
    <property type="match status" value="1"/>
</dbReference>
<name>A0A232EHH7_9HYME</name>
<protein>
    <recommendedName>
        <fullName evidence="1">Reverse transcriptase domain-containing protein</fullName>
    </recommendedName>
</protein>
<dbReference type="InterPro" id="IPR000477">
    <property type="entry name" value="RT_dom"/>
</dbReference>
<evidence type="ECO:0000313" key="2">
    <source>
        <dbReference type="EMBL" id="OXU17793.1"/>
    </source>
</evidence>
<dbReference type="PANTHER" id="PTHR33332">
    <property type="entry name" value="REVERSE TRANSCRIPTASE DOMAIN-CONTAINING PROTEIN"/>
    <property type="match status" value="1"/>
</dbReference>
<dbReference type="AlphaFoldDB" id="A0A232EHH7"/>
<organism evidence="2 3">
    <name type="scientific">Trichomalopsis sarcophagae</name>
    <dbReference type="NCBI Taxonomy" id="543379"/>
    <lineage>
        <taxon>Eukaryota</taxon>
        <taxon>Metazoa</taxon>
        <taxon>Ecdysozoa</taxon>
        <taxon>Arthropoda</taxon>
        <taxon>Hexapoda</taxon>
        <taxon>Insecta</taxon>
        <taxon>Pterygota</taxon>
        <taxon>Neoptera</taxon>
        <taxon>Endopterygota</taxon>
        <taxon>Hymenoptera</taxon>
        <taxon>Apocrita</taxon>
        <taxon>Proctotrupomorpha</taxon>
        <taxon>Chalcidoidea</taxon>
        <taxon>Pteromalidae</taxon>
        <taxon>Pteromalinae</taxon>
        <taxon>Trichomalopsis</taxon>
    </lineage>
</organism>
<evidence type="ECO:0000259" key="1">
    <source>
        <dbReference type="PROSITE" id="PS50878"/>
    </source>
</evidence>
<sequence length="239" mass="27091">MIFIFRAVRIKRLILRTKQGKVGILPTSWKRTIVRLLPKKSVAVSFQISEYVENNKLLEKFQSNFGRSYSTHAALICIEDEFREAINDSCISLPVGIDFSSAFDLIQIPAVLVNKLRSLGFSGGACEWATSYLTDRTQVVAFPGGKRLQPCTRLSGVPQGSFLGPPFFALTINDLPRALKHSKHHLYADNLVIYASDRMCDAREIVSRIINNLENISKWPCYLYRKNTGSVDWLSRFNK</sequence>
<proteinExistence type="predicted"/>
<reference evidence="2 3" key="1">
    <citation type="journal article" date="2017" name="Curr. Biol.">
        <title>The Evolution of Venom by Co-option of Single-Copy Genes.</title>
        <authorList>
            <person name="Martinson E.O."/>
            <person name="Mrinalini"/>
            <person name="Kelkar Y.D."/>
            <person name="Chang C.H."/>
            <person name="Werren J.H."/>
        </authorList>
    </citation>
    <scope>NUCLEOTIDE SEQUENCE [LARGE SCALE GENOMIC DNA]</scope>
    <source>
        <strain evidence="2 3">Alberta</strain>
        <tissue evidence="2">Whole body</tissue>
    </source>
</reference>
<gene>
    <name evidence="2" type="ORF">TSAR_001412</name>
</gene>
<comment type="caution">
    <text evidence="2">The sequence shown here is derived from an EMBL/GenBank/DDBJ whole genome shotgun (WGS) entry which is preliminary data.</text>
</comment>
<dbReference type="EMBL" id="NNAY01004514">
    <property type="protein sequence ID" value="OXU17793.1"/>
    <property type="molecule type" value="Genomic_DNA"/>
</dbReference>
<evidence type="ECO:0000313" key="3">
    <source>
        <dbReference type="Proteomes" id="UP000215335"/>
    </source>
</evidence>
<dbReference type="Pfam" id="PF00078">
    <property type="entry name" value="RVT_1"/>
    <property type="match status" value="1"/>
</dbReference>
<keyword evidence="3" id="KW-1185">Reference proteome</keyword>
<dbReference type="STRING" id="543379.A0A232EHH7"/>
<dbReference type="OrthoDB" id="7699669at2759"/>